<organism evidence="1 2">
    <name type="scientific">Ignicoccus pacificus DSM 13166</name>
    <dbReference type="NCBI Taxonomy" id="940294"/>
    <lineage>
        <taxon>Archaea</taxon>
        <taxon>Thermoproteota</taxon>
        <taxon>Thermoprotei</taxon>
        <taxon>Desulfurococcales</taxon>
        <taxon>Desulfurococcaceae</taxon>
        <taxon>Ignicoccus</taxon>
    </lineage>
</organism>
<keyword evidence="2" id="KW-1185">Reference proteome</keyword>
<protein>
    <submittedName>
        <fullName evidence="1">Uncharacterized protein</fullName>
    </submittedName>
</protein>
<sequence length="142" mass="15875">MSGSVDESIPSSFNTPLVASSCEDCIYFSQIAGKCLLESLSKGKVRSCSEAAWVMCKTPECNEIELCLESSEDVHELLDYLKNSGGITDRRDAIRRKLNEMGYKLVDRKVNNDSCKALFLGRCSYKTVIYCDEEECFIGIID</sequence>
<name>A0A977KBE7_9CREN</name>
<accession>A0A977KBE7</accession>
<reference evidence="1" key="1">
    <citation type="submission" date="2013-11" db="EMBL/GenBank/DDBJ databases">
        <title>Comparative genomics of Ignicoccus.</title>
        <authorList>
            <person name="Podar M."/>
        </authorList>
    </citation>
    <scope>NUCLEOTIDE SEQUENCE</scope>
    <source>
        <strain evidence="1">DSM 13166</strain>
    </source>
</reference>
<gene>
    <name evidence="1" type="ORF">IPA_05800</name>
</gene>
<evidence type="ECO:0000313" key="2">
    <source>
        <dbReference type="Proteomes" id="UP001063698"/>
    </source>
</evidence>
<proteinExistence type="predicted"/>
<evidence type="ECO:0000313" key="1">
    <source>
        <dbReference type="EMBL" id="UXD22523.1"/>
    </source>
</evidence>
<dbReference type="AlphaFoldDB" id="A0A977KBE7"/>
<dbReference type="KEGG" id="ipc:IPA_05800"/>
<dbReference type="Proteomes" id="UP001063698">
    <property type="component" value="Chromosome"/>
</dbReference>
<dbReference type="EMBL" id="CP006868">
    <property type="protein sequence ID" value="UXD22523.1"/>
    <property type="molecule type" value="Genomic_DNA"/>
</dbReference>